<dbReference type="PANTHER" id="PTHR11559">
    <property type="entry name" value="CARBOXYLESTERASE"/>
    <property type="match status" value="1"/>
</dbReference>
<gene>
    <name evidence="7" type="ORF">Pmani_021391</name>
</gene>
<feature type="signal peptide" evidence="5">
    <location>
        <begin position="1"/>
        <end position="18"/>
    </location>
</feature>
<evidence type="ECO:0000313" key="8">
    <source>
        <dbReference type="Proteomes" id="UP001292094"/>
    </source>
</evidence>
<dbReference type="InterPro" id="IPR029058">
    <property type="entry name" value="AB_hydrolase_fold"/>
</dbReference>
<keyword evidence="3 5" id="KW-0378">Hydrolase</keyword>
<accession>A0AAE1PGI9</accession>
<dbReference type="PROSITE" id="PS00941">
    <property type="entry name" value="CARBOXYLESTERASE_B_2"/>
    <property type="match status" value="1"/>
</dbReference>
<dbReference type="Proteomes" id="UP001292094">
    <property type="component" value="Unassembled WGS sequence"/>
</dbReference>
<evidence type="ECO:0000256" key="5">
    <source>
        <dbReference type="RuleBase" id="RU361235"/>
    </source>
</evidence>
<sequence length="562" mass="62972">MTVRGVLLLLVLVVVCVAQERPVVEVAQGRVVGLNTTRHNITFLEFLSIPYAQPPVDHLRFKAPLPAEPWEGDLDASKLPPSCDQFTVLGREDCLYINIYAPQDALNTTEALPVMAFIHGGAFYLGSADIFHGFEVLAERGVVVAMMQYRLGIFGFFSTEDDVAPGNQGLMDQTLALEWVRDNIAAFGGDPNKVTIFGESAGSASVHWQMLAPSAAGLFSGAIMESGNALCSWARGREFRQSANKLAERFDCPTEPSDALVSCLQDVNQHLLDSEYSTFAQWNFQPFYFAPRVDGVYIPDEPVTLLKEGRYHHVPTIMGINRDELSMETVELYTLPRVIDDLTANFSVNGPVSLELYEDEDPINTATAAYEYYYLGDLNITKEDSDNFTRYVSDRERIFTWYRTDSPNVLQIYTEGLFLIRHDWTVQLMSDQDPVYAYELHHRGDHSLVNIFLAGGLDLPQAYNYVSHGDELQYLINPLHAGLHLPDDVTVGELFPALWTNFAKTGNPTPDGSLGFMWEMSNPSSLQHLKILPQPVMEADQRADVRAFWETLPLRINNLLQG</sequence>
<dbReference type="InterPro" id="IPR050309">
    <property type="entry name" value="Type-B_Carboxylest/Lipase"/>
</dbReference>
<evidence type="ECO:0000256" key="1">
    <source>
        <dbReference type="ARBA" id="ARBA00005964"/>
    </source>
</evidence>
<keyword evidence="5" id="KW-0732">Signal</keyword>
<dbReference type="PROSITE" id="PS00122">
    <property type="entry name" value="CARBOXYLESTERASE_B_1"/>
    <property type="match status" value="1"/>
</dbReference>
<dbReference type="InterPro" id="IPR002018">
    <property type="entry name" value="CarbesteraseB"/>
</dbReference>
<evidence type="ECO:0000313" key="7">
    <source>
        <dbReference type="EMBL" id="KAK4306805.1"/>
    </source>
</evidence>
<keyword evidence="4" id="KW-0325">Glycoprotein</keyword>
<keyword evidence="2" id="KW-0719">Serine esterase</keyword>
<reference evidence="7" key="1">
    <citation type="submission" date="2023-11" db="EMBL/GenBank/DDBJ databases">
        <title>Genome assemblies of two species of porcelain crab, Petrolisthes cinctipes and Petrolisthes manimaculis (Anomura: Porcellanidae).</title>
        <authorList>
            <person name="Angst P."/>
        </authorList>
    </citation>
    <scope>NUCLEOTIDE SEQUENCE</scope>
    <source>
        <strain evidence="7">PB745_02</strain>
        <tissue evidence="7">Gill</tissue>
    </source>
</reference>
<comment type="caution">
    <text evidence="7">The sequence shown here is derived from an EMBL/GenBank/DDBJ whole genome shotgun (WGS) entry which is preliminary data.</text>
</comment>
<dbReference type="EC" id="3.1.1.-" evidence="5"/>
<proteinExistence type="inferred from homology"/>
<evidence type="ECO:0000259" key="6">
    <source>
        <dbReference type="Pfam" id="PF00135"/>
    </source>
</evidence>
<evidence type="ECO:0000256" key="3">
    <source>
        <dbReference type="ARBA" id="ARBA00022801"/>
    </source>
</evidence>
<dbReference type="SUPFAM" id="SSF53474">
    <property type="entry name" value="alpha/beta-Hydrolases"/>
    <property type="match status" value="1"/>
</dbReference>
<dbReference type="EMBL" id="JAWZYT010002086">
    <property type="protein sequence ID" value="KAK4306805.1"/>
    <property type="molecule type" value="Genomic_DNA"/>
</dbReference>
<feature type="chain" id="PRO_5041780664" description="Carboxylic ester hydrolase" evidence="5">
    <location>
        <begin position="19"/>
        <end position="562"/>
    </location>
</feature>
<keyword evidence="8" id="KW-1185">Reference proteome</keyword>
<dbReference type="Pfam" id="PF00135">
    <property type="entry name" value="COesterase"/>
    <property type="match status" value="1"/>
</dbReference>
<name>A0AAE1PGI9_9EUCA</name>
<organism evidence="7 8">
    <name type="scientific">Petrolisthes manimaculis</name>
    <dbReference type="NCBI Taxonomy" id="1843537"/>
    <lineage>
        <taxon>Eukaryota</taxon>
        <taxon>Metazoa</taxon>
        <taxon>Ecdysozoa</taxon>
        <taxon>Arthropoda</taxon>
        <taxon>Crustacea</taxon>
        <taxon>Multicrustacea</taxon>
        <taxon>Malacostraca</taxon>
        <taxon>Eumalacostraca</taxon>
        <taxon>Eucarida</taxon>
        <taxon>Decapoda</taxon>
        <taxon>Pleocyemata</taxon>
        <taxon>Anomura</taxon>
        <taxon>Galatheoidea</taxon>
        <taxon>Porcellanidae</taxon>
        <taxon>Petrolisthes</taxon>
    </lineage>
</organism>
<comment type="similarity">
    <text evidence="1 5">Belongs to the type-B carboxylesterase/lipase family.</text>
</comment>
<dbReference type="Gene3D" id="3.40.50.1820">
    <property type="entry name" value="alpha/beta hydrolase"/>
    <property type="match status" value="1"/>
</dbReference>
<protein>
    <recommendedName>
        <fullName evidence="5">Carboxylic ester hydrolase</fullName>
        <ecNumber evidence="5">3.1.1.-</ecNumber>
    </recommendedName>
</protein>
<dbReference type="InterPro" id="IPR019819">
    <property type="entry name" value="Carboxylesterase_B_CS"/>
</dbReference>
<dbReference type="GO" id="GO:0052689">
    <property type="term" value="F:carboxylic ester hydrolase activity"/>
    <property type="evidence" value="ECO:0007669"/>
    <property type="project" value="UniProtKB-KW"/>
</dbReference>
<evidence type="ECO:0000256" key="2">
    <source>
        <dbReference type="ARBA" id="ARBA00022487"/>
    </source>
</evidence>
<dbReference type="InterPro" id="IPR019826">
    <property type="entry name" value="Carboxylesterase_B_AS"/>
</dbReference>
<dbReference type="AlphaFoldDB" id="A0AAE1PGI9"/>
<feature type="domain" description="Carboxylesterase type B" evidence="6">
    <location>
        <begin position="21"/>
        <end position="549"/>
    </location>
</feature>
<evidence type="ECO:0000256" key="4">
    <source>
        <dbReference type="ARBA" id="ARBA00023180"/>
    </source>
</evidence>